<keyword evidence="4" id="KW-0813">Transport</keyword>
<keyword evidence="6" id="KW-0547">Nucleotide-binding</keyword>
<keyword evidence="18" id="KW-1185">Reference proteome</keyword>
<evidence type="ECO:0000256" key="4">
    <source>
        <dbReference type="ARBA" id="ARBA00022448"/>
    </source>
</evidence>
<dbReference type="InterPro" id="IPR003593">
    <property type="entry name" value="AAA+_ATPase"/>
</dbReference>
<dbReference type="InterPro" id="IPR027417">
    <property type="entry name" value="P-loop_NTPase"/>
</dbReference>
<dbReference type="CDD" id="cd17873">
    <property type="entry name" value="FlhF"/>
    <property type="match status" value="1"/>
</dbReference>
<evidence type="ECO:0000256" key="12">
    <source>
        <dbReference type="ARBA" id="ARBA00025337"/>
    </source>
</evidence>
<feature type="domain" description="SRP54-type proteins GTP-binding" evidence="16">
    <location>
        <begin position="277"/>
        <end position="467"/>
    </location>
</feature>
<evidence type="ECO:0000259" key="16">
    <source>
        <dbReference type="SMART" id="SM00962"/>
    </source>
</evidence>
<dbReference type="GO" id="GO:0015031">
    <property type="term" value="P:protein transport"/>
    <property type="evidence" value="ECO:0007669"/>
    <property type="project" value="UniProtKB-KW"/>
</dbReference>
<dbReference type="PANTHER" id="PTHR43134:SF3">
    <property type="entry name" value="FLAGELLAR BIOSYNTHESIS PROTEIN FLHF"/>
    <property type="match status" value="1"/>
</dbReference>
<evidence type="ECO:0000256" key="6">
    <source>
        <dbReference type="ARBA" id="ARBA00022741"/>
    </source>
</evidence>
<dbReference type="NCBIfam" id="TIGR03499">
    <property type="entry name" value="FlhF"/>
    <property type="match status" value="1"/>
</dbReference>
<evidence type="ECO:0000256" key="7">
    <source>
        <dbReference type="ARBA" id="ARBA00022795"/>
    </source>
</evidence>
<comment type="subcellular location">
    <subcellularLocation>
        <location evidence="1">Cell membrane</location>
        <topology evidence="1">Peripheral membrane protein</topology>
        <orientation evidence="1">Cytoplasmic side</orientation>
    </subcellularLocation>
</comment>
<comment type="caution">
    <text evidence="17">The sequence shown here is derived from an EMBL/GenBank/DDBJ whole genome shotgun (WGS) entry which is preliminary data.</text>
</comment>
<dbReference type="SMART" id="SM00962">
    <property type="entry name" value="SRP54"/>
    <property type="match status" value="1"/>
</dbReference>
<dbReference type="Gene3D" id="3.40.50.300">
    <property type="entry name" value="P-loop containing nucleotide triphosphate hydrolases"/>
    <property type="match status" value="1"/>
</dbReference>
<dbReference type="InterPro" id="IPR047040">
    <property type="entry name" value="FlhF__GTPase_dom"/>
</dbReference>
<feature type="region of interest" description="Disordered" evidence="14">
    <location>
        <begin position="56"/>
        <end position="84"/>
    </location>
</feature>
<evidence type="ECO:0000313" key="17">
    <source>
        <dbReference type="EMBL" id="MBQ0929763.1"/>
    </source>
</evidence>
<evidence type="ECO:0000256" key="8">
    <source>
        <dbReference type="ARBA" id="ARBA00022927"/>
    </source>
</evidence>
<keyword evidence="17" id="KW-0969">Cilium</keyword>
<sequence length="498" mass="53871">MNVKRFTARTSREAFVLVRQAFGEDAVVLSTKPCSEGVEVLAMAPDAVDQIERVSGAAARKPAPARDGLAARAERQTAQRGLPGQRLVERQPGAAITQNEVDQDVEQLQMSTLSFQDYVRERMLRRRQAAIDGTPADEAIEPMPAPAPAQRAPSASIAARASSPTRTETAAPIVVPQLSEALPERRDQVDMVHELRAMKGLIEERFGALAFMEKLQRHPQQATLAQTLLDCGWSPGLIRKLVEALPAQTGDATDWAARVLERNLATSEAEPALEEQGGIFALIGSTGVGKTTSTAKLAAAFATRYGASNLGLITLDAYRVGAQEQLRTYGRILGVPVHTAHDRASLEDLLELLAGKRMVLIDTAGIAQRDSRTKELLEMLSHPSIQRLLVVDASSQGETIDEVITAWRAARCKGVVLSKIDEAVKLAPALDAVIRHRLKVLAVANGQRVPEDWHRLSSNALVQRAMKATGAASWRLELPEVQLVFATAPRVAPTPSPL</sequence>
<dbReference type="EMBL" id="JAGQDD010000002">
    <property type="protein sequence ID" value="MBQ0929763.1"/>
    <property type="molecule type" value="Genomic_DNA"/>
</dbReference>
<evidence type="ECO:0000259" key="15">
    <source>
        <dbReference type="SMART" id="SM00382"/>
    </source>
</evidence>
<dbReference type="Pfam" id="PF00448">
    <property type="entry name" value="SRP54"/>
    <property type="match status" value="1"/>
</dbReference>
<evidence type="ECO:0000256" key="11">
    <source>
        <dbReference type="ARBA" id="ARBA00023225"/>
    </source>
</evidence>
<dbReference type="FunFam" id="3.40.50.300:FF:000695">
    <property type="entry name" value="Flagellar biosynthesis regulator FlhF"/>
    <property type="match status" value="1"/>
</dbReference>
<keyword evidence="10" id="KW-0472">Membrane</keyword>
<keyword evidence="9" id="KW-0342">GTP-binding</keyword>
<evidence type="ECO:0000256" key="9">
    <source>
        <dbReference type="ARBA" id="ARBA00023134"/>
    </source>
</evidence>
<dbReference type="RefSeq" id="WP_210852012.1">
    <property type="nucleotide sequence ID" value="NZ_JAGQDD010000002.1"/>
</dbReference>
<evidence type="ECO:0000313" key="18">
    <source>
        <dbReference type="Proteomes" id="UP000676246"/>
    </source>
</evidence>
<evidence type="ECO:0000256" key="14">
    <source>
        <dbReference type="SAM" id="MobiDB-lite"/>
    </source>
</evidence>
<dbReference type="SMART" id="SM00382">
    <property type="entry name" value="AAA"/>
    <property type="match status" value="1"/>
</dbReference>
<evidence type="ECO:0000256" key="5">
    <source>
        <dbReference type="ARBA" id="ARBA00022475"/>
    </source>
</evidence>
<dbReference type="GO" id="GO:0005047">
    <property type="term" value="F:signal recognition particle binding"/>
    <property type="evidence" value="ECO:0007669"/>
    <property type="project" value="TreeGrafter"/>
</dbReference>
<name>A0A941BFT4_9BURK</name>
<dbReference type="PANTHER" id="PTHR43134">
    <property type="entry name" value="SIGNAL RECOGNITION PARTICLE RECEPTOR SUBUNIT ALPHA"/>
    <property type="match status" value="1"/>
</dbReference>
<evidence type="ECO:0000256" key="2">
    <source>
        <dbReference type="ARBA" id="ARBA00008531"/>
    </source>
</evidence>
<feature type="domain" description="AAA+ ATPase" evidence="15">
    <location>
        <begin position="276"/>
        <end position="421"/>
    </location>
</feature>
<comment type="function">
    <text evidence="12">Necessary for flagellar biosynthesis. May be involved in translocation of the flagellum.</text>
</comment>
<dbReference type="InterPro" id="IPR020006">
    <property type="entry name" value="FlhF"/>
</dbReference>
<evidence type="ECO:0000256" key="1">
    <source>
        <dbReference type="ARBA" id="ARBA00004413"/>
    </source>
</evidence>
<proteinExistence type="inferred from homology"/>
<dbReference type="GO" id="GO:0044781">
    <property type="term" value="P:bacterial-type flagellum organization"/>
    <property type="evidence" value="ECO:0007669"/>
    <property type="project" value="UniProtKB-UniRule"/>
</dbReference>
<dbReference type="AlphaFoldDB" id="A0A941BFT4"/>
<gene>
    <name evidence="17" type="primary">flhF</name>
    <name evidence="17" type="ORF">KAK03_04625</name>
</gene>
<reference evidence="17 18" key="1">
    <citation type="submission" date="2021-04" db="EMBL/GenBank/DDBJ databases">
        <title>The genome sequence of Ideonella sp. 3Y2.</title>
        <authorList>
            <person name="Liu Y."/>
        </authorList>
    </citation>
    <scope>NUCLEOTIDE SEQUENCE [LARGE SCALE GENOMIC DNA]</scope>
    <source>
        <strain evidence="17 18">3Y2</strain>
    </source>
</reference>
<evidence type="ECO:0000256" key="13">
    <source>
        <dbReference type="NCBIfam" id="TIGR03499"/>
    </source>
</evidence>
<protein>
    <recommendedName>
        <fullName evidence="3 13">Flagellar biosynthesis protein FlhF</fullName>
    </recommendedName>
</protein>
<dbReference type="GO" id="GO:0005525">
    <property type="term" value="F:GTP binding"/>
    <property type="evidence" value="ECO:0007669"/>
    <property type="project" value="UniProtKB-UniRule"/>
</dbReference>
<keyword evidence="11" id="KW-1006">Bacterial flagellum protein export</keyword>
<comment type="similarity">
    <text evidence="2">Belongs to the GTP-binding SRP family.</text>
</comment>
<dbReference type="Proteomes" id="UP000676246">
    <property type="component" value="Unassembled WGS sequence"/>
</dbReference>
<dbReference type="InterPro" id="IPR000897">
    <property type="entry name" value="SRP54_GTPase_dom"/>
</dbReference>
<dbReference type="GO" id="GO:0003924">
    <property type="term" value="F:GTPase activity"/>
    <property type="evidence" value="ECO:0007669"/>
    <property type="project" value="UniProtKB-UniRule"/>
</dbReference>
<keyword evidence="7" id="KW-1005">Bacterial flagellum biogenesis</keyword>
<evidence type="ECO:0000256" key="10">
    <source>
        <dbReference type="ARBA" id="ARBA00023136"/>
    </source>
</evidence>
<dbReference type="GO" id="GO:0006614">
    <property type="term" value="P:SRP-dependent cotranslational protein targeting to membrane"/>
    <property type="evidence" value="ECO:0007669"/>
    <property type="project" value="UniProtKB-UniRule"/>
</dbReference>
<organism evidence="17 18">
    <name type="scientific">Ideonella alba</name>
    <dbReference type="NCBI Taxonomy" id="2824118"/>
    <lineage>
        <taxon>Bacteria</taxon>
        <taxon>Pseudomonadati</taxon>
        <taxon>Pseudomonadota</taxon>
        <taxon>Betaproteobacteria</taxon>
        <taxon>Burkholderiales</taxon>
        <taxon>Sphaerotilaceae</taxon>
        <taxon>Ideonella</taxon>
    </lineage>
</organism>
<evidence type="ECO:0000256" key="3">
    <source>
        <dbReference type="ARBA" id="ARBA00014919"/>
    </source>
</evidence>
<accession>A0A941BFT4</accession>
<keyword evidence="17" id="KW-0282">Flagellum</keyword>
<keyword evidence="5" id="KW-1003">Cell membrane</keyword>
<dbReference type="GO" id="GO:0005886">
    <property type="term" value="C:plasma membrane"/>
    <property type="evidence" value="ECO:0007669"/>
    <property type="project" value="UniProtKB-SubCell"/>
</dbReference>
<keyword evidence="17" id="KW-0966">Cell projection</keyword>
<dbReference type="SUPFAM" id="SSF52540">
    <property type="entry name" value="P-loop containing nucleoside triphosphate hydrolases"/>
    <property type="match status" value="1"/>
</dbReference>
<keyword evidence="8" id="KW-0653">Protein transport</keyword>